<dbReference type="GO" id="GO:0005737">
    <property type="term" value="C:cytoplasm"/>
    <property type="evidence" value="ECO:0007669"/>
    <property type="project" value="UniProtKB-SubCell"/>
</dbReference>
<dbReference type="Proteomes" id="UP000249324">
    <property type="component" value="Unassembled WGS sequence"/>
</dbReference>
<comment type="subcellular location">
    <subcellularLocation>
        <location evidence="3">Cytoplasm</location>
    </subcellularLocation>
</comment>
<dbReference type="EC" id="3.6.1.9" evidence="3"/>
<dbReference type="InterPro" id="IPR029001">
    <property type="entry name" value="ITPase-like_fam"/>
</dbReference>
<feature type="active site" description="Proton acceptor" evidence="3">
    <location>
        <position position="78"/>
    </location>
</feature>
<reference evidence="4 6" key="3">
    <citation type="journal article" date="2021" name="BMC Genomics">
        <title>Genome-resolved metagenome and metatranscriptome analyses of thermophilic composting reveal key bacterial players and their metabolic interactions.</title>
        <authorList>
            <person name="Braga L.P.P."/>
            <person name="Pereira R.V."/>
            <person name="Martins L.F."/>
            <person name="Moura L.M.S."/>
            <person name="Sanchez F.B."/>
            <person name="Patane J.S.L."/>
            <person name="da Silva A.M."/>
            <person name="Setubal J.C."/>
        </authorList>
    </citation>
    <scope>NUCLEOTIDE SEQUENCE [LARGE SCALE GENOMIC DNA]</scope>
    <source>
        <strain evidence="4">ZC4RG45</strain>
    </source>
</reference>
<evidence type="ECO:0000256" key="2">
    <source>
        <dbReference type="ARBA" id="ARBA00022801"/>
    </source>
</evidence>
<keyword evidence="2 3" id="KW-0378">Hydrolase</keyword>
<reference evidence="5" key="2">
    <citation type="submission" date="2018-05" db="EMBL/GenBank/DDBJ databases">
        <authorList>
            <person name="Lanie J.A."/>
            <person name="Ng W.-L."/>
            <person name="Kazmierczak K.M."/>
            <person name="Andrzejewski T.M."/>
            <person name="Davidsen T.M."/>
            <person name="Wayne K.J."/>
            <person name="Tettelin H."/>
            <person name="Glass J.I."/>
            <person name="Rusch D."/>
            <person name="Podicherti R."/>
            <person name="Tsui H.-C.T."/>
            <person name="Winkler M.E."/>
        </authorList>
    </citation>
    <scope>NUCLEOTIDE SEQUENCE</scope>
    <source>
        <strain evidence="5">ZC4RG45</strain>
    </source>
</reference>
<evidence type="ECO:0000256" key="3">
    <source>
        <dbReference type="HAMAP-Rule" id="MF_00528"/>
    </source>
</evidence>
<reference evidence="4" key="1">
    <citation type="submission" date="2018-05" db="EMBL/GenBank/DDBJ databases">
        <authorList>
            <person name="Moura L."/>
            <person name="Setubal J.C."/>
        </authorList>
    </citation>
    <scope>NUCLEOTIDE SEQUENCE</scope>
    <source>
        <strain evidence="4">ZC4RG45</strain>
    </source>
</reference>
<sequence>MRFVLASASPARRAVLRAAGIDPVVRVSGIDEDAVAAELSDPTPEQLVVRLAQAKAAAVADELTAEGHTGESVVVGCDSMLSFDGEVVGKPGTADVARQRWRRMAGRSGTLITGHAVVRLDGDARVKEASASESTVVRWGRPSEAELEAYVASGEPLRVAGAFTLDGLGGWFVEGVDGDPSSVIGISLPLTRRLLSEVGVRVTDLWRPDADDL</sequence>
<dbReference type="InterPro" id="IPR003697">
    <property type="entry name" value="Maf-like"/>
</dbReference>
<dbReference type="CDD" id="cd00555">
    <property type="entry name" value="Maf"/>
    <property type="match status" value="1"/>
</dbReference>
<keyword evidence="3" id="KW-0546">Nucleotide metabolism</keyword>
<dbReference type="PANTHER" id="PTHR43213:SF5">
    <property type="entry name" value="BIFUNCTIONAL DTTP_UTP PYROPHOSPHATASE_METHYLTRANSFERASE PROTEIN-RELATED"/>
    <property type="match status" value="1"/>
</dbReference>
<accession>A0A2W4LIW4</accession>
<dbReference type="Gene3D" id="3.90.950.10">
    <property type="match status" value="1"/>
</dbReference>
<dbReference type="NCBIfam" id="TIGR00172">
    <property type="entry name" value="maf"/>
    <property type="match status" value="1"/>
</dbReference>
<keyword evidence="3" id="KW-0963">Cytoplasm</keyword>
<comment type="catalytic activity">
    <reaction evidence="3">
        <text>a 2'-deoxyribonucleoside 5'-triphosphate + H2O = a 2'-deoxyribonucleoside 5'-phosphate + diphosphate + H(+)</text>
        <dbReference type="Rhea" id="RHEA:44644"/>
        <dbReference type="ChEBI" id="CHEBI:15377"/>
        <dbReference type="ChEBI" id="CHEBI:15378"/>
        <dbReference type="ChEBI" id="CHEBI:33019"/>
        <dbReference type="ChEBI" id="CHEBI:61560"/>
        <dbReference type="ChEBI" id="CHEBI:65317"/>
        <dbReference type="EC" id="3.6.1.9"/>
    </reaction>
</comment>
<name>A0A2W4LIW4_9PSEU</name>
<dbReference type="STRING" id="1111738.GCA_000427905_01656"/>
<dbReference type="GO" id="GO:0047429">
    <property type="term" value="F:nucleoside triphosphate diphosphatase activity"/>
    <property type="evidence" value="ECO:0007669"/>
    <property type="project" value="UniProtKB-EC"/>
</dbReference>
<comment type="similarity">
    <text evidence="3">Belongs to the Maf family.</text>
</comment>
<evidence type="ECO:0000313" key="4">
    <source>
        <dbReference type="EMBL" id="MFO7193596.1"/>
    </source>
</evidence>
<comment type="cofactor">
    <cofactor evidence="1 3">
        <name>a divalent metal cation</name>
        <dbReference type="ChEBI" id="CHEBI:60240"/>
    </cofactor>
</comment>
<evidence type="ECO:0000256" key="1">
    <source>
        <dbReference type="ARBA" id="ARBA00001968"/>
    </source>
</evidence>
<evidence type="ECO:0000313" key="6">
    <source>
        <dbReference type="Proteomes" id="UP000249324"/>
    </source>
</evidence>
<dbReference type="EMBL" id="QGUI02000239">
    <property type="protein sequence ID" value="MFO7193596.1"/>
    <property type="molecule type" value="Genomic_DNA"/>
</dbReference>
<dbReference type="GO" id="GO:0009117">
    <property type="term" value="P:nucleotide metabolic process"/>
    <property type="evidence" value="ECO:0007669"/>
    <property type="project" value="UniProtKB-KW"/>
</dbReference>
<organism evidence="5">
    <name type="scientific">Thermocrispum agreste</name>
    <dbReference type="NCBI Taxonomy" id="37925"/>
    <lineage>
        <taxon>Bacteria</taxon>
        <taxon>Bacillati</taxon>
        <taxon>Actinomycetota</taxon>
        <taxon>Actinomycetes</taxon>
        <taxon>Pseudonocardiales</taxon>
        <taxon>Pseudonocardiaceae</taxon>
        <taxon>Thermocrispum</taxon>
    </lineage>
</organism>
<reference evidence="4" key="4">
    <citation type="submission" date="2023-08" db="EMBL/GenBank/DDBJ databases">
        <authorList>
            <person name="Guima S.E.S."/>
            <person name="Martins L.F."/>
            <person name="Silva A.M."/>
            <person name="Setubal J.C."/>
        </authorList>
    </citation>
    <scope>NUCLEOTIDE SEQUENCE</scope>
    <source>
        <strain evidence="4">ZC4RG45</strain>
    </source>
</reference>
<dbReference type="PANTHER" id="PTHR43213">
    <property type="entry name" value="BIFUNCTIONAL DTTP/UTP PYROPHOSPHATASE/METHYLTRANSFERASE PROTEIN-RELATED"/>
    <property type="match status" value="1"/>
</dbReference>
<dbReference type="PIRSF" id="PIRSF006305">
    <property type="entry name" value="Maf"/>
    <property type="match status" value="1"/>
</dbReference>
<comment type="function">
    <text evidence="3">Nucleoside triphosphate pyrophosphatase. May have a dual role in cell division arrest and in preventing the incorporation of modified nucleotides into cellular nucleic acids.</text>
</comment>
<dbReference type="SUPFAM" id="SSF52972">
    <property type="entry name" value="ITPase-like"/>
    <property type="match status" value="1"/>
</dbReference>
<evidence type="ECO:0000313" key="5">
    <source>
        <dbReference type="EMBL" id="PZN01110.1"/>
    </source>
</evidence>
<gene>
    <name evidence="4" type="ORF">DIU77_015245</name>
    <name evidence="5" type="ORF">DIU77_01710</name>
</gene>
<comment type="caution">
    <text evidence="5">The sequence shown here is derived from an EMBL/GenBank/DDBJ whole genome shotgun (WGS) entry which is preliminary data.</text>
</comment>
<dbReference type="Pfam" id="PF02545">
    <property type="entry name" value="Maf"/>
    <property type="match status" value="1"/>
</dbReference>
<dbReference type="EMBL" id="QGUI01000036">
    <property type="protein sequence ID" value="PZN01110.1"/>
    <property type="molecule type" value="Genomic_DNA"/>
</dbReference>
<comment type="caution">
    <text evidence="3">Lacks conserved residue(s) required for the propagation of feature annotation.</text>
</comment>
<protein>
    <recommendedName>
        <fullName evidence="3">Nucleoside triphosphate pyrophosphatase</fullName>
        <ecNumber evidence="3">3.6.1.9</ecNumber>
    </recommendedName>
    <alternativeName>
        <fullName evidence="3">Nucleotide pyrophosphatase</fullName>
        <shortName evidence="3">Nucleotide PPase</shortName>
    </alternativeName>
</protein>
<comment type="catalytic activity">
    <reaction evidence="3">
        <text>a ribonucleoside 5'-triphosphate + H2O = a ribonucleoside 5'-phosphate + diphosphate + H(+)</text>
        <dbReference type="Rhea" id="RHEA:23996"/>
        <dbReference type="ChEBI" id="CHEBI:15377"/>
        <dbReference type="ChEBI" id="CHEBI:15378"/>
        <dbReference type="ChEBI" id="CHEBI:33019"/>
        <dbReference type="ChEBI" id="CHEBI:58043"/>
        <dbReference type="ChEBI" id="CHEBI:61557"/>
        <dbReference type="EC" id="3.6.1.9"/>
    </reaction>
</comment>
<dbReference type="AlphaFoldDB" id="A0A2W4LIW4"/>
<proteinExistence type="inferred from homology"/>
<dbReference type="HAMAP" id="MF_00528">
    <property type="entry name" value="Maf"/>
    <property type="match status" value="1"/>
</dbReference>